<feature type="region of interest" description="Disordered" evidence="1">
    <location>
        <begin position="1"/>
        <end position="97"/>
    </location>
</feature>
<feature type="region of interest" description="Disordered" evidence="1">
    <location>
        <begin position="128"/>
        <end position="398"/>
    </location>
</feature>
<feature type="compositionally biased region" description="Low complexity" evidence="1">
    <location>
        <begin position="50"/>
        <end position="69"/>
    </location>
</feature>
<dbReference type="EMBL" id="JBEZNA010000034">
    <property type="protein sequence ID" value="MEU9578809.1"/>
    <property type="molecule type" value="Genomic_DNA"/>
</dbReference>
<proteinExistence type="predicted"/>
<name>A0ABV3ERI4_9ACTN</name>
<feature type="region of interest" description="Disordered" evidence="1">
    <location>
        <begin position="442"/>
        <end position="461"/>
    </location>
</feature>
<accession>A0ABV3ERI4</accession>
<dbReference type="RefSeq" id="WP_359273189.1">
    <property type="nucleotide sequence ID" value="NZ_JBEZNA010000034.1"/>
</dbReference>
<reference evidence="2 3" key="1">
    <citation type="submission" date="2024-06" db="EMBL/GenBank/DDBJ databases">
        <title>The Natural Products Discovery Center: Release of the First 8490 Sequenced Strains for Exploring Actinobacteria Biosynthetic Diversity.</title>
        <authorList>
            <person name="Kalkreuter E."/>
            <person name="Kautsar S.A."/>
            <person name="Yang D."/>
            <person name="Bader C.D."/>
            <person name="Teijaro C.N."/>
            <person name="Fluegel L."/>
            <person name="Davis C.M."/>
            <person name="Simpson J.R."/>
            <person name="Lauterbach L."/>
            <person name="Steele A.D."/>
            <person name="Gui C."/>
            <person name="Meng S."/>
            <person name="Li G."/>
            <person name="Viehrig K."/>
            <person name="Ye F."/>
            <person name="Su P."/>
            <person name="Kiefer A.F."/>
            <person name="Nichols A."/>
            <person name="Cepeda A.J."/>
            <person name="Yan W."/>
            <person name="Fan B."/>
            <person name="Jiang Y."/>
            <person name="Adhikari A."/>
            <person name="Zheng C.-J."/>
            <person name="Schuster L."/>
            <person name="Cowan T.M."/>
            <person name="Smanski M.J."/>
            <person name="Chevrette M.G."/>
            <person name="De Carvalho L.P.S."/>
            <person name="Shen B."/>
        </authorList>
    </citation>
    <scope>NUCLEOTIDE SEQUENCE [LARGE SCALE GENOMIC DNA]</scope>
    <source>
        <strain evidence="2 3">NPDC048117</strain>
    </source>
</reference>
<feature type="compositionally biased region" description="Low complexity" evidence="1">
    <location>
        <begin position="292"/>
        <end position="319"/>
    </location>
</feature>
<feature type="compositionally biased region" description="Basic and acidic residues" evidence="1">
    <location>
        <begin position="389"/>
        <end position="398"/>
    </location>
</feature>
<organism evidence="2 3">
    <name type="scientific">Streptomyces chilikensis</name>
    <dbReference type="NCBI Taxonomy" id="1194079"/>
    <lineage>
        <taxon>Bacteria</taxon>
        <taxon>Bacillati</taxon>
        <taxon>Actinomycetota</taxon>
        <taxon>Actinomycetes</taxon>
        <taxon>Kitasatosporales</taxon>
        <taxon>Streptomycetaceae</taxon>
        <taxon>Streptomyces</taxon>
    </lineage>
</organism>
<evidence type="ECO:0000256" key="1">
    <source>
        <dbReference type="SAM" id="MobiDB-lite"/>
    </source>
</evidence>
<feature type="compositionally biased region" description="Gly residues" evidence="1">
    <location>
        <begin position="153"/>
        <end position="183"/>
    </location>
</feature>
<feature type="compositionally biased region" description="Low complexity" evidence="1">
    <location>
        <begin position="198"/>
        <end position="219"/>
    </location>
</feature>
<comment type="caution">
    <text evidence="2">The sequence shown here is derived from an EMBL/GenBank/DDBJ whole genome shotgun (WGS) entry which is preliminary data.</text>
</comment>
<feature type="compositionally biased region" description="Polar residues" evidence="1">
    <location>
        <begin position="133"/>
        <end position="147"/>
    </location>
</feature>
<gene>
    <name evidence="2" type="ORF">AB0D95_16360</name>
</gene>
<feature type="compositionally biased region" description="Polar residues" evidence="1">
    <location>
        <begin position="368"/>
        <end position="380"/>
    </location>
</feature>
<feature type="compositionally biased region" description="Basic and acidic residues" evidence="1">
    <location>
        <begin position="71"/>
        <end position="83"/>
    </location>
</feature>
<sequence>MADTAPTAVPDPQPNTTPTATPAAGAGGLSGLIAGVLEPVQPARPTMNDTSTAHAEGTGTAATAGASSADYHPDTDGQDDGKPGKTSTSQGSRAQQSVIREWLIAGAYRWKKGADARIKRLDVAKARAMAARSNGTSSASRVQIPSQSRTSNGSGGSGNGGGKGRSGSGGTGPSASGAGGSKGLGSKQRSNGAGGGPKNTTPKGPGPSRSNSSGSTPKGNGHGASNTPKTPRTPDKPSKAPKTAADTTSSSRTPGKGNQGGKRPSGGVDSPQAPHGGLPPKTPKPKKNKSQAGETTAASGTTTPANTTGKGKGGKTSPAAPEPRPTVTSRIRKALTRTNPDTPAATVKDTKSNKPKPSAKPGEKKNSTTKTPAAPTNSAKTPKAPNLKASRETGYRDGARTGTLAAHMQAYRDGLKDGWKDVQQAAANEKNRLDHAHTWRKAKKENAMPPTTAPAPPRPITVDAVTPTHVLLGADANRPDMHRGEVRTLRQFQRRLETKAADHLKTVEETRGLQAHAMQQATKALRLLEAARGVKGGDKLVASLTRAHETAQAQAAKAEDIHKRALRAAEACRTLAANTHTRYGGIYQAVVDSDTVTPAELAFYKN</sequence>
<keyword evidence="3" id="KW-1185">Reference proteome</keyword>
<evidence type="ECO:0000313" key="2">
    <source>
        <dbReference type="EMBL" id="MEU9578809.1"/>
    </source>
</evidence>
<protein>
    <submittedName>
        <fullName evidence="2">Uncharacterized protein</fullName>
    </submittedName>
</protein>
<evidence type="ECO:0000313" key="3">
    <source>
        <dbReference type="Proteomes" id="UP001551584"/>
    </source>
</evidence>
<feature type="compositionally biased region" description="Polar residues" evidence="1">
    <location>
        <begin position="85"/>
        <end position="97"/>
    </location>
</feature>
<dbReference type="Proteomes" id="UP001551584">
    <property type="component" value="Unassembled WGS sequence"/>
</dbReference>